<dbReference type="AlphaFoldDB" id="A0AAV7MBJ5"/>
<feature type="compositionally biased region" description="Polar residues" evidence="1">
    <location>
        <begin position="68"/>
        <end position="88"/>
    </location>
</feature>
<organism evidence="2 3">
    <name type="scientific">Pleurodeles waltl</name>
    <name type="common">Iberian ribbed newt</name>
    <dbReference type="NCBI Taxonomy" id="8319"/>
    <lineage>
        <taxon>Eukaryota</taxon>
        <taxon>Metazoa</taxon>
        <taxon>Chordata</taxon>
        <taxon>Craniata</taxon>
        <taxon>Vertebrata</taxon>
        <taxon>Euteleostomi</taxon>
        <taxon>Amphibia</taxon>
        <taxon>Batrachia</taxon>
        <taxon>Caudata</taxon>
        <taxon>Salamandroidea</taxon>
        <taxon>Salamandridae</taxon>
        <taxon>Pleurodelinae</taxon>
        <taxon>Pleurodeles</taxon>
    </lineage>
</organism>
<sequence length="197" mass="20885">MYIPFGASANLSGEEVPQLPSPPSEDARSDDSNSGLLDLDELPGPLGTTCQSATPAHTHFTTEPPPSVSNTTAATQRPHTSVPRTRQSAVYPPVQGPQSTPHSQDNQGPGVSGSGHTVQATQAQGDKDTEDSCAPGGGQPRESTVQVALTNVLGAYQQSQDKVGQMLNIMQENQRLQEEHHQQIREDLLALNTTMSP</sequence>
<evidence type="ECO:0000256" key="1">
    <source>
        <dbReference type="SAM" id="MobiDB-lite"/>
    </source>
</evidence>
<proteinExistence type="predicted"/>
<protein>
    <submittedName>
        <fullName evidence="2">Uncharacterized protein</fullName>
    </submittedName>
</protein>
<reference evidence="2" key="1">
    <citation type="journal article" date="2022" name="bioRxiv">
        <title>Sequencing and chromosome-scale assembly of the giantPleurodeles waltlgenome.</title>
        <authorList>
            <person name="Brown T."/>
            <person name="Elewa A."/>
            <person name="Iarovenko S."/>
            <person name="Subramanian E."/>
            <person name="Araus A.J."/>
            <person name="Petzold A."/>
            <person name="Susuki M."/>
            <person name="Suzuki K.-i.T."/>
            <person name="Hayashi T."/>
            <person name="Toyoda A."/>
            <person name="Oliveira C."/>
            <person name="Osipova E."/>
            <person name="Leigh N.D."/>
            <person name="Simon A."/>
            <person name="Yun M.H."/>
        </authorList>
    </citation>
    <scope>NUCLEOTIDE SEQUENCE</scope>
    <source>
        <strain evidence="2">20211129_DDA</strain>
        <tissue evidence="2">Liver</tissue>
    </source>
</reference>
<feature type="compositionally biased region" description="Polar residues" evidence="1">
    <location>
        <begin position="96"/>
        <end position="124"/>
    </location>
</feature>
<name>A0AAV7MBJ5_PLEWA</name>
<evidence type="ECO:0000313" key="3">
    <source>
        <dbReference type="Proteomes" id="UP001066276"/>
    </source>
</evidence>
<accession>A0AAV7MBJ5</accession>
<feature type="region of interest" description="Disordered" evidence="1">
    <location>
        <begin position="1"/>
        <end position="145"/>
    </location>
</feature>
<feature type="compositionally biased region" description="Low complexity" evidence="1">
    <location>
        <begin position="32"/>
        <end position="47"/>
    </location>
</feature>
<gene>
    <name evidence="2" type="ORF">NDU88_005636</name>
</gene>
<dbReference type="EMBL" id="JANPWB010000014">
    <property type="protein sequence ID" value="KAJ1100554.1"/>
    <property type="molecule type" value="Genomic_DNA"/>
</dbReference>
<keyword evidence="3" id="KW-1185">Reference proteome</keyword>
<feature type="compositionally biased region" description="Polar residues" evidence="1">
    <location>
        <begin position="48"/>
        <end position="61"/>
    </location>
</feature>
<dbReference type="Proteomes" id="UP001066276">
    <property type="component" value="Chromosome 10"/>
</dbReference>
<comment type="caution">
    <text evidence="2">The sequence shown here is derived from an EMBL/GenBank/DDBJ whole genome shotgun (WGS) entry which is preliminary data.</text>
</comment>
<evidence type="ECO:0000313" key="2">
    <source>
        <dbReference type="EMBL" id="KAJ1100554.1"/>
    </source>
</evidence>